<sequence>MKAETKERKDFGWTKLTGEKSEIPEKAKEALKRKFDKSIQDDPTVSKAVKSLFTTSEDAKKQPAQHWVTHNPLYY</sequence>
<organism evidence="1 2">
    <name type="scientific">Acrobeloides nanus</name>
    <dbReference type="NCBI Taxonomy" id="290746"/>
    <lineage>
        <taxon>Eukaryota</taxon>
        <taxon>Metazoa</taxon>
        <taxon>Ecdysozoa</taxon>
        <taxon>Nematoda</taxon>
        <taxon>Chromadorea</taxon>
        <taxon>Rhabditida</taxon>
        <taxon>Tylenchina</taxon>
        <taxon>Cephalobomorpha</taxon>
        <taxon>Cephaloboidea</taxon>
        <taxon>Cephalobidae</taxon>
        <taxon>Acrobeloides</taxon>
    </lineage>
</organism>
<proteinExistence type="predicted"/>
<reference evidence="2" key="1">
    <citation type="submission" date="2022-11" db="UniProtKB">
        <authorList>
            <consortium name="WormBaseParasite"/>
        </authorList>
    </citation>
    <scope>IDENTIFICATION</scope>
</reference>
<keyword evidence="1" id="KW-1185">Reference proteome</keyword>
<evidence type="ECO:0000313" key="2">
    <source>
        <dbReference type="WBParaSite" id="ACRNAN_scaffold21622.g21753.t1"/>
    </source>
</evidence>
<dbReference type="AlphaFoldDB" id="A0A914DB05"/>
<dbReference type="Proteomes" id="UP000887540">
    <property type="component" value="Unplaced"/>
</dbReference>
<dbReference type="WBParaSite" id="ACRNAN_scaffold21622.g21753.t1">
    <property type="protein sequence ID" value="ACRNAN_scaffold21622.g21753.t1"/>
    <property type="gene ID" value="ACRNAN_scaffold21622.g21753"/>
</dbReference>
<evidence type="ECO:0000313" key="1">
    <source>
        <dbReference type="Proteomes" id="UP000887540"/>
    </source>
</evidence>
<accession>A0A914DB05</accession>
<name>A0A914DB05_9BILA</name>
<protein>
    <submittedName>
        <fullName evidence="2">Uncharacterized protein</fullName>
    </submittedName>
</protein>